<dbReference type="EMBL" id="GL385505">
    <property type="protein sequence ID" value="EJT68380.1"/>
    <property type="molecule type" value="Genomic_DNA"/>
</dbReference>
<evidence type="ECO:0000313" key="4">
    <source>
        <dbReference type="Proteomes" id="UP000006039"/>
    </source>
</evidence>
<proteinExistence type="predicted"/>
<reference evidence="2" key="3">
    <citation type="submission" date="2010-09" db="EMBL/GenBank/DDBJ databases">
        <title>Annotation of Gaeumannomyces graminis var. tritici R3-111a-1.</title>
        <authorList>
            <consortium name="The Broad Institute Genome Sequencing Platform"/>
            <person name="Ma L.-J."/>
            <person name="Dead R."/>
            <person name="Young S.K."/>
            <person name="Zeng Q."/>
            <person name="Gargeya S."/>
            <person name="Fitzgerald M."/>
            <person name="Haas B."/>
            <person name="Abouelleil A."/>
            <person name="Alvarado L."/>
            <person name="Arachchi H.M."/>
            <person name="Berlin A."/>
            <person name="Brown A."/>
            <person name="Chapman S.B."/>
            <person name="Chen Z."/>
            <person name="Dunbar C."/>
            <person name="Freedman E."/>
            <person name="Gearin G."/>
            <person name="Gellesch M."/>
            <person name="Goldberg J."/>
            <person name="Griggs A."/>
            <person name="Gujja S."/>
            <person name="Heiman D."/>
            <person name="Howarth C."/>
            <person name="Larson L."/>
            <person name="Lui A."/>
            <person name="MacDonald P.J.P."/>
            <person name="Mehta T."/>
            <person name="Montmayeur A."/>
            <person name="Murphy C."/>
            <person name="Neiman D."/>
            <person name="Pearson M."/>
            <person name="Priest M."/>
            <person name="Roberts A."/>
            <person name="Saif S."/>
            <person name="Shea T."/>
            <person name="Shenoy N."/>
            <person name="Sisk P."/>
            <person name="Stolte C."/>
            <person name="Sykes S."/>
            <person name="Yandava C."/>
            <person name="Wortman J."/>
            <person name="Nusbaum C."/>
            <person name="Birren B."/>
        </authorList>
    </citation>
    <scope>NUCLEOTIDE SEQUENCE</scope>
    <source>
        <strain evidence="2">R3-111a-1</strain>
    </source>
</reference>
<dbReference type="Proteomes" id="UP000006039">
    <property type="component" value="Unassembled WGS sequence"/>
</dbReference>
<reference evidence="3" key="4">
    <citation type="journal article" date="2015" name="G3 (Bethesda)">
        <title>Genome sequences of three phytopathogenic species of the Magnaporthaceae family of fungi.</title>
        <authorList>
            <person name="Okagaki L.H."/>
            <person name="Nunes C.C."/>
            <person name="Sailsbery J."/>
            <person name="Clay B."/>
            <person name="Brown D."/>
            <person name="John T."/>
            <person name="Oh Y."/>
            <person name="Young N."/>
            <person name="Fitzgerald M."/>
            <person name="Haas B.J."/>
            <person name="Zeng Q."/>
            <person name="Young S."/>
            <person name="Adiconis X."/>
            <person name="Fan L."/>
            <person name="Levin J.Z."/>
            <person name="Mitchell T.K."/>
            <person name="Okubara P.A."/>
            <person name="Farman M.L."/>
            <person name="Kohn L.M."/>
            <person name="Birren B."/>
            <person name="Ma L.-J."/>
            <person name="Dean R.A."/>
        </authorList>
    </citation>
    <scope>NUCLEOTIDE SEQUENCE</scope>
    <source>
        <strain evidence="3">R3-111a-1</strain>
    </source>
</reference>
<accession>J3PKI8</accession>
<feature type="region of interest" description="Disordered" evidence="1">
    <location>
        <begin position="1"/>
        <end position="69"/>
    </location>
</feature>
<reference evidence="3" key="5">
    <citation type="submission" date="2018-04" db="UniProtKB">
        <authorList>
            <consortium name="EnsemblFungi"/>
        </authorList>
    </citation>
    <scope>IDENTIFICATION</scope>
    <source>
        <strain evidence="3">R3-111a-1</strain>
    </source>
</reference>
<feature type="compositionally biased region" description="Polar residues" evidence="1">
    <location>
        <begin position="7"/>
        <end position="16"/>
    </location>
</feature>
<feature type="compositionally biased region" description="Polar residues" evidence="1">
    <location>
        <begin position="38"/>
        <end position="48"/>
    </location>
</feature>
<reference evidence="4" key="1">
    <citation type="submission" date="2010-07" db="EMBL/GenBank/DDBJ databases">
        <title>The genome sequence of Gaeumannomyces graminis var. tritici strain R3-111a-1.</title>
        <authorList>
            <consortium name="The Broad Institute Genome Sequencing Platform"/>
            <person name="Ma L.-J."/>
            <person name="Dead R."/>
            <person name="Young S."/>
            <person name="Zeng Q."/>
            <person name="Koehrsen M."/>
            <person name="Alvarado L."/>
            <person name="Berlin A."/>
            <person name="Chapman S.B."/>
            <person name="Chen Z."/>
            <person name="Freedman E."/>
            <person name="Gellesch M."/>
            <person name="Goldberg J."/>
            <person name="Griggs A."/>
            <person name="Gujja S."/>
            <person name="Heilman E.R."/>
            <person name="Heiman D."/>
            <person name="Hepburn T."/>
            <person name="Howarth C."/>
            <person name="Jen D."/>
            <person name="Larson L."/>
            <person name="Mehta T."/>
            <person name="Neiman D."/>
            <person name="Pearson M."/>
            <person name="Roberts A."/>
            <person name="Saif S."/>
            <person name="Shea T."/>
            <person name="Shenoy N."/>
            <person name="Sisk P."/>
            <person name="Stolte C."/>
            <person name="Sykes S."/>
            <person name="Walk T."/>
            <person name="White J."/>
            <person name="Yandava C."/>
            <person name="Haas B."/>
            <person name="Nusbaum C."/>
            <person name="Birren B."/>
        </authorList>
    </citation>
    <scope>NUCLEOTIDE SEQUENCE [LARGE SCALE GENOMIC DNA]</scope>
    <source>
        <strain evidence="4">R3-111a-1</strain>
    </source>
</reference>
<keyword evidence="4" id="KW-1185">Reference proteome</keyword>
<dbReference type="VEuPathDB" id="FungiDB:GGTG_14043"/>
<evidence type="ECO:0000313" key="2">
    <source>
        <dbReference type="EMBL" id="EJT68380.1"/>
    </source>
</evidence>
<dbReference type="AlphaFoldDB" id="J3PKI8"/>
<name>J3PKI8_GAET3</name>
<organism evidence="2">
    <name type="scientific">Gaeumannomyces tritici (strain R3-111a-1)</name>
    <name type="common">Wheat and barley take-all root rot fungus</name>
    <name type="synonym">Gaeumannomyces graminis var. tritici</name>
    <dbReference type="NCBI Taxonomy" id="644352"/>
    <lineage>
        <taxon>Eukaryota</taxon>
        <taxon>Fungi</taxon>
        <taxon>Dikarya</taxon>
        <taxon>Ascomycota</taxon>
        <taxon>Pezizomycotina</taxon>
        <taxon>Sordariomycetes</taxon>
        <taxon>Sordariomycetidae</taxon>
        <taxon>Magnaporthales</taxon>
        <taxon>Magnaporthaceae</taxon>
        <taxon>Gaeumannomyces</taxon>
    </lineage>
</organism>
<evidence type="ECO:0000313" key="3">
    <source>
        <dbReference type="EnsemblFungi" id="EJT68380"/>
    </source>
</evidence>
<dbReference type="HOGENOM" id="CLU_2469202_0_0_1"/>
<gene>
    <name evidence="3" type="primary">20354501</name>
    <name evidence="2" type="ORF">GGTG_14043</name>
</gene>
<dbReference type="EnsemblFungi" id="EJT68380">
    <property type="protein sequence ID" value="EJT68380"/>
    <property type="gene ID" value="GGTG_14043"/>
</dbReference>
<protein>
    <submittedName>
        <fullName evidence="2 3">Uncharacterized protein</fullName>
    </submittedName>
</protein>
<sequence length="88" mass="9447">MDWAGRSFSTLSSQLQGPGPPYDNPNPFGPVPGACVSHASNRSSTSSPDRPLKQGRRHSDPDSRIQNPELRTQIVYAVAASPASLARF</sequence>
<dbReference type="RefSeq" id="XP_009230234.1">
    <property type="nucleotide sequence ID" value="XM_009231970.1"/>
</dbReference>
<reference evidence="2" key="2">
    <citation type="submission" date="2010-07" db="EMBL/GenBank/DDBJ databases">
        <authorList>
            <consortium name="The Broad Institute Genome Sequencing Platform"/>
            <consortium name="Broad Institute Genome Sequencing Center for Infectious Disease"/>
            <person name="Ma L.-J."/>
            <person name="Dead R."/>
            <person name="Young S."/>
            <person name="Zeng Q."/>
            <person name="Koehrsen M."/>
            <person name="Alvarado L."/>
            <person name="Berlin A."/>
            <person name="Chapman S.B."/>
            <person name="Chen Z."/>
            <person name="Freedman E."/>
            <person name="Gellesch M."/>
            <person name="Goldberg J."/>
            <person name="Griggs A."/>
            <person name="Gujja S."/>
            <person name="Heilman E.R."/>
            <person name="Heiman D."/>
            <person name="Hepburn T."/>
            <person name="Howarth C."/>
            <person name="Jen D."/>
            <person name="Larson L."/>
            <person name="Mehta T."/>
            <person name="Neiman D."/>
            <person name="Pearson M."/>
            <person name="Roberts A."/>
            <person name="Saif S."/>
            <person name="Shea T."/>
            <person name="Shenoy N."/>
            <person name="Sisk P."/>
            <person name="Stolte C."/>
            <person name="Sykes S."/>
            <person name="Walk T."/>
            <person name="White J."/>
            <person name="Yandava C."/>
            <person name="Haas B."/>
            <person name="Nusbaum C."/>
            <person name="Birren B."/>
        </authorList>
    </citation>
    <scope>NUCLEOTIDE SEQUENCE</scope>
    <source>
        <strain evidence="2">R3-111a-1</strain>
    </source>
</reference>
<dbReference type="GeneID" id="20354501"/>
<feature type="compositionally biased region" description="Pro residues" evidence="1">
    <location>
        <begin position="18"/>
        <end position="30"/>
    </location>
</feature>
<evidence type="ECO:0000256" key="1">
    <source>
        <dbReference type="SAM" id="MobiDB-lite"/>
    </source>
</evidence>